<reference evidence="1" key="1">
    <citation type="submission" date="2021-03" db="EMBL/GenBank/DDBJ databases">
        <authorList>
            <person name="Kanchanasin P."/>
            <person name="Saeng-In P."/>
            <person name="Phongsopitanun W."/>
            <person name="Yuki M."/>
            <person name="Kudo T."/>
            <person name="Ohkuma M."/>
            <person name="Tanasupawat S."/>
        </authorList>
    </citation>
    <scope>NUCLEOTIDE SEQUENCE</scope>
    <source>
        <strain evidence="1">GKU 128</strain>
    </source>
</reference>
<dbReference type="InterPro" id="IPR029063">
    <property type="entry name" value="SAM-dependent_MTases_sf"/>
</dbReference>
<proteinExistence type="predicted"/>
<dbReference type="SUPFAM" id="SSF53335">
    <property type="entry name" value="S-adenosyl-L-methionine-dependent methyltransferases"/>
    <property type="match status" value="1"/>
</dbReference>
<dbReference type="Gene3D" id="3.40.50.150">
    <property type="entry name" value="Vaccinia Virus protein VP39"/>
    <property type="match status" value="1"/>
</dbReference>
<dbReference type="PIRSF" id="PIRSF017393">
    <property type="entry name" value="MTase_SAV2177"/>
    <property type="match status" value="1"/>
</dbReference>
<dbReference type="Proteomes" id="UP000669179">
    <property type="component" value="Unassembled WGS sequence"/>
</dbReference>
<name>A0A939PPJ9_9ACTN</name>
<keyword evidence="1" id="KW-0489">Methyltransferase</keyword>
<dbReference type="InterPro" id="IPR006764">
    <property type="entry name" value="SAM_dep_MeTrfase_SAV2177_type"/>
</dbReference>
<protein>
    <submittedName>
        <fullName evidence="1">SAM-dependent methyltransferase</fullName>
    </submittedName>
</protein>
<evidence type="ECO:0000313" key="1">
    <source>
        <dbReference type="EMBL" id="MBO2452356.1"/>
    </source>
</evidence>
<organism evidence="1 2">
    <name type="scientific">Actinomadura barringtoniae</name>
    <dbReference type="NCBI Taxonomy" id="1427535"/>
    <lineage>
        <taxon>Bacteria</taxon>
        <taxon>Bacillati</taxon>
        <taxon>Actinomycetota</taxon>
        <taxon>Actinomycetes</taxon>
        <taxon>Streptosporangiales</taxon>
        <taxon>Thermomonosporaceae</taxon>
        <taxon>Actinomadura</taxon>
    </lineage>
</organism>
<dbReference type="GO" id="GO:0008168">
    <property type="term" value="F:methyltransferase activity"/>
    <property type="evidence" value="ECO:0007669"/>
    <property type="project" value="UniProtKB-KW"/>
</dbReference>
<dbReference type="CDD" id="cd02440">
    <property type="entry name" value="AdoMet_MTases"/>
    <property type="match status" value="1"/>
</dbReference>
<dbReference type="Pfam" id="PF04672">
    <property type="entry name" value="Methyltransf_19"/>
    <property type="match status" value="1"/>
</dbReference>
<dbReference type="GO" id="GO:0032259">
    <property type="term" value="P:methylation"/>
    <property type="evidence" value="ECO:0007669"/>
    <property type="project" value="UniProtKB-KW"/>
</dbReference>
<dbReference type="RefSeq" id="WP_208260332.1">
    <property type="nucleotide sequence ID" value="NZ_JAGEOJ010000016.1"/>
</dbReference>
<dbReference type="EMBL" id="JAGEOJ010000016">
    <property type="protein sequence ID" value="MBO2452356.1"/>
    <property type="molecule type" value="Genomic_DNA"/>
</dbReference>
<sequence>MVEDTWHPIGIDTSTPNAARMYDYFLGGKDHFPADREAADKILLYAPEVPHVVRENRAFLARVVRHLCEAGVRQFLDIGTGLPTQNAVHEVAQRHAPDARVVYVDNDPVVLTHARALLTGVGEVSVVQGDLREPEAIMKDRDVRAALDFDEPVAVLLLAILHFIPDGEDPAGLVRRLLAPLPRGSYVVLTHATPQDSNEADIPKVMGVYNSSTSPVTLRDKEQISTFFGGYDLIDPGLVYVSQWRPHAARRLTGPDRSRAYGGVAHI</sequence>
<accession>A0A939PPJ9</accession>
<comment type="caution">
    <text evidence="1">The sequence shown here is derived from an EMBL/GenBank/DDBJ whole genome shotgun (WGS) entry which is preliminary data.</text>
</comment>
<evidence type="ECO:0000313" key="2">
    <source>
        <dbReference type="Proteomes" id="UP000669179"/>
    </source>
</evidence>
<gene>
    <name evidence="1" type="ORF">J4573_35065</name>
</gene>
<dbReference type="AlphaFoldDB" id="A0A939PPJ9"/>
<keyword evidence="1" id="KW-0808">Transferase</keyword>
<keyword evidence="2" id="KW-1185">Reference proteome</keyword>